<accession>A0A6H5J2M3</accession>
<gene>
    <name evidence="2" type="ORF">TBRA_LOCUS15190</name>
</gene>
<dbReference type="AlphaFoldDB" id="A0A6H5J2M3"/>
<evidence type="ECO:0000256" key="1">
    <source>
        <dbReference type="SAM" id="Phobius"/>
    </source>
</evidence>
<dbReference type="EMBL" id="CADCXV010001338">
    <property type="protein sequence ID" value="CAB0043602.1"/>
    <property type="molecule type" value="Genomic_DNA"/>
</dbReference>
<protein>
    <submittedName>
        <fullName evidence="2">Uncharacterized protein</fullName>
    </submittedName>
</protein>
<organism evidence="2 3">
    <name type="scientific">Trichogramma brassicae</name>
    <dbReference type="NCBI Taxonomy" id="86971"/>
    <lineage>
        <taxon>Eukaryota</taxon>
        <taxon>Metazoa</taxon>
        <taxon>Ecdysozoa</taxon>
        <taxon>Arthropoda</taxon>
        <taxon>Hexapoda</taxon>
        <taxon>Insecta</taxon>
        <taxon>Pterygota</taxon>
        <taxon>Neoptera</taxon>
        <taxon>Endopterygota</taxon>
        <taxon>Hymenoptera</taxon>
        <taxon>Apocrita</taxon>
        <taxon>Proctotrupomorpha</taxon>
        <taxon>Chalcidoidea</taxon>
        <taxon>Trichogrammatidae</taxon>
        <taxon>Trichogramma</taxon>
    </lineage>
</organism>
<evidence type="ECO:0000313" key="2">
    <source>
        <dbReference type="EMBL" id="CAB0043602.1"/>
    </source>
</evidence>
<feature type="transmembrane region" description="Helical" evidence="1">
    <location>
        <begin position="25"/>
        <end position="45"/>
    </location>
</feature>
<sequence length="233" mass="27457">MQFRSSRCYCCFPPARRVRHYKRRYCYCCCCMGKCVTSSMLPMYMCIYKQRLYTTTHTCSYYNDLSRSAYRYDMSSQARTQARGFDCEPSSQVRSSVGPDVYRRRRRASRALHDRCMAHEASFDVRIDCRSYFVDKTRRVAAADTRGFAAGRGGGCRPGEREVPTSIYLLYVHQRRGGTLWSCLTRLIQRYRVVHVSVSTEVNFRRRRERDSRHISVTVDLCLARYRSVRLHL</sequence>
<keyword evidence="3" id="KW-1185">Reference proteome</keyword>
<keyword evidence="1" id="KW-1133">Transmembrane helix</keyword>
<keyword evidence="1" id="KW-0812">Transmembrane</keyword>
<dbReference type="Proteomes" id="UP000479190">
    <property type="component" value="Unassembled WGS sequence"/>
</dbReference>
<reference evidence="2 3" key="1">
    <citation type="submission" date="2020-02" db="EMBL/GenBank/DDBJ databases">
        <authorList>
            <person name="Ferguson B K."/>
        </authorList>
    </citation>
    <scope>NUCLEOTIDE SEQUENCE [LARGE SCALE GENOMIC DNA]</scope>
</reference>
<proteinExistence type="predicted"/>
<evidence type="ECO:0000313" key="3">
    <source>
        <dbReference type="Proteomes" id="UP000479190"/>
    </source>
</evidence>
<name>A0A6H5J2M3_9HYME</name>
<keyword evidence="1" id="KW-0472">Membrane</keyword>